<comment type="similarity">
    <text evidence="1">Belongs to the DegT/DnrJ/EryC1 family.</text>
</comment>
<dbReference type="Pfam" id="PF01041">
    <property type="entry name" value="DegT_DnrJ_EryC1"/>
    <property type="match status" value="1"/>
</dbReference>
<proteinExistence type="inferred from homology"/>
<evidence type="ECO:0000256" key="1">
    <source>
        <dbReference type="RuleBase" id="RU004508"/>
    </source>
</evidence>
<dbReference type="InterPro" id="IPR015421">
    <property type="entry name" value="PyrdxlP-dep_Trfase_major"/>
</dbReference>
<dbReference type="CDD" id="cd00616">
    <property type="entry name" value="AHBA_syn"/>
    <property type="match status" value="1"/>
</dbReference>
<organism evidence="2 3">
    <name type="scientific">Candidatus Yanofskybacteria bacterium RIFCSPHIGHO2_01_FULL_41_26</name>
    <dbReference type="NCBI Taxonomy" id="1802661"/>
    <lineage>
        <taxon>Bacteria</taxon>
        <taxon>Candidatus Yanofskyibacteriota</taxon>
    </lineage>
</organism>
<dbReference type="GO" id="GO:0008483">
    <property type="term" value="F:transaminase activity"/>
    <property type="evidence" value="ECO:0007669"/>
    <property type="project" value="TreeGrafter"/>
</dbReference>
<reference evidence="2 3" key="1">
    <citation type="journal article" date="2016" name="Nat. Commun.">
        <title>Thousands of microbial genomes shed light on interconnected biogeochemical processes in an aquifer system.</title>
        <authorList>
            <person name="Anantharaman K."/>
            <person name="Brown C.T."/>
            <person name="Hug L.A."/>
            <person name="Sharon I."/>
            <person name="Castelle C.J."/>
            <person name="Probst A.J."/>
            <person name="Thomas B.C."/>
            <person name="Singh A."/>
            <person name="Wilkins M.J."/>
            <person name="Karaoz U."/>
            <person name="Brodie E.L."/>
            <person name="Williams K.H."/>
            <person name="Hubbard S.S."/>
            <person name="Banfield J.F."/>
        </authorList>
    </citation>
    <scope>NUCLEOTIDE SEQUENCE [LARGE SCALE GENOMIC DNA]</scope>
</reference>
<dbReference type="PANTHER" id="PTHR30244">
    <property type="entry name" value="TRANSAMINASE"/>
    <property type="match status" value="1"/>
</dbReference>
<evidence type="ECO:0000313" key="3">
    <source>
        <dbReference type="Proteomes" id="UP000176893"/>
    </source>
</evidence>
<dbReference type="InterPro" id="IPR015422">
    <property type="entry name" value="PyrdxlP-dep_Trfase_small"/>
</dbReference>
<dbReference type="Gene3D" id="3.90.1150.10">
    <property type="entry name" value="Aspartate Aminotransferase, domain 1"/>
    <property type="match status" value="1"/>
</dbReference>
<comment type="caution">
    <text evidence="2">The sequence shown here is derived from an EMBL/GenBank/DDBJ whole genome shotgun (WGS) entry which is preliminary data.</text>
</comment>
<accession>A0A1F8EG60</accession>
<dbReference type="Proteomes" id="UP000176893">
    <property type="component" value="Unassembled WGS sequence"/>
</dbReference>
<dbReference type="AlphaFoldDB" id="A0A1F8EG60"/>
<gene>
    <name evidence="2" type="ORF">A2649_01180</name>
</gene>
<dbReference type="GO" id="GO:0030170">
    <property type="term" value="F:pyridoxal phosphate binding"/>
    <property type="evidence" value="ECO:0007669"/>
    <property type="project" value="TreeGrafter"/>
</dbReference>
<dbReference type="Gene3D" id="3.40.640.10">
    <property type="entry name" value="Type I PLP-dependent aspartate aminotransferase-like (Major domain)"/>
    <property type="match status" value="1"/>
</dbReference>
<dbReference type="InterPro" id="IPR015424">
    <property type="entry name" value="PyrdxlP-dep_Trfase"/>
</dbReference>
<name>A0A1F8EG60_9BACT</name>
<dbReference type="STRING" id="1802661.A2649_01180"/>
<dbReference type="EMBL" id="MGJB01000006">
    <property type="protein sequence ID" value="OGM99048.1"/>
    <property type="molecule type" value="Genomic_DNA"/>
</dbReference>
<sequence>MRIPYAMAVFGKEEIRAVNSVLKTPQIVAGKKAEEFEAKIAGLFGKKNGIFVNSGSSANLLALEALNLPKNSEVITPVLTFGTTVAPIVKMGLVPAFIDIDMRKFTIKEKDIEKLIGPKTKALMIPSLFGNIPDLPLIRRIAKKHDLFFIEDSCDTLGATIGGKKTGTFSDISTTSFYAAHVITAAGEGGMICVNNDEWNQRIRMLSGWGRFSSLNETENIDKRVNKKFFGFEYDSKFTFTEIGYNLRTTDISAAFGLEQLKKLDKNSSIRRSNFLTIKKFLSDYDEFFSLPEQRRDVETNWLAFPITIRPGAPFTRNEIVKHLEYNDIQTRPVFTGNILKQPGFKKIKHVALKEGYPNADFIMINSFVIGCHHGLHKKHLTKLFDVFEKFLSTV</sequence>
<dbReference type="GO" id="GO:0000271">
    <property type="term" value="P:polysaccharide biosynthetic process"/>
    <property type="evidence" value="ECO:0007669"/>
    <property type="project" value="TreeGrafter"/>
</dbReference>
<dbReference type="InterPro" id="IPR000653">
    <property type="entry name" value="DegT/StrS_aminotransferase"/>
</dbReference>
<dbReference type="SUPFAM" id="SSF53383">
    <property type="entry name" value="PLP-dependent transferases"/>
    <property type="match status" value="1"/>
</dbReference>
<dbReference type="PIRSF" id="PIRSF000390">
    <property type="entry name" value="PLP_StrS"/>
    <property type="match status" value="1"/>
</dbReference>
<dbReference type="PANTHER" id="PTHR30244:SF34">
    <property type="entry name" value="DTDP-4-AMINO-4,6-DIDEOXYGALACTOSE TRANSAMINASE"/>
    <property type="match status" value="1"/>
</dbReference>
<evidence type="ECO:0000313" key="2">
    <source>
        <dbReference type="EMBL" id="OGM99048.1"/>
    </source>
</evidence>
<keyword evidence="1" id="KW-0663">Pyridoxal phosphate</keyword>
<protein>
    <submittedName>
        <fullName evidence="2">NarL family transcriptional regulator</fullName>
    </submittedName>
</protein>